<dbReference type="Pfam" id="PF01094">
    <property type="entry name" value="ANF_receptor"/>
    <property type="match status" value="1"/>
</dbReference>
<gene>
    <name evidence="7" type="ORF">HMPREF0179_02831</name>
</gene>
<feature type="signal peptide" evidence="5">
    <location>
        <begin position="1"/>
        <end position="27"/>
    </location>
</feature>
<dbReference type="InterPro" id="IPR051010">
    <property type="entry name" value="BCAA_transport"/>
</dbReference>
<dbReference type="RefSeq" id="WP_005028932.1">
    <property type="nucleotide sequence ID" value="NZ_KE150238.1"/>
</dbReference>
<dbReference type="InterPro" id="IPR028082">
    <property type="entry name" value="Peripla_BP_I"/>
</dbReference>
<comment type="subcellular location">
    <subcellularLocation>
        <location evidence="1">Membrane</location>
    </subcellularLocation>
</comment>
<evidence type="ECO:0000313" key="8">
    <source>
        <dbReference type="Proteomes" id="UP000006034"/>
    </source>
</evidence>
<keyword evidence="5" id="KW-0732">Signal</keyword>
<dbReference type="OrthoDB" id="9794826at2"/>
<dbReference type="PANTHER" id="PTHR30483">
    <property type="entry name" value="LEUCINE-SPECIFIC-BINDING PROTEIN"/>
    <property type="match status" value="1"/>
</dbReference>
<evidence type="ECO:0000256" key="4">
    <source>
        <dbReference type="ARBA" id="ARBA00023136"/>
    </source>
</evidence>
<evidence type="ECO:0000256" key="1">
    <source>
        <dbReference type="ARBA" id="ARBA00004370"/>
    </source>
</evidence>
<reference evidence="7 8" key="2">
    <citation type="submission" date="2013-04" db="EMBL/GenBank/DDBJ databases">
        <title>The Genome Sequence of Bilophila wadsworthia 3_1_6.</title>
        <authorList>
            <consortium name="The Broad Institute Genomics Platform"/>
            <person name="Earl A."/>
            <person name="Ward D."/>
            <person name="Feldgarden M."/>
            <person name="Gevers D."/>
            <person name="Sibley C."/>
            <person name="Strauss J."/>
            <person name="Allen-Vercoe E."/>
            <person name="Walker B."/>
            <person name="Young S."/>
            <person name="Zeng Q."/>
            <person name="Gargeya S."/>
            <person name="Fitzgerald M."/>
            <person name="Haas B."/>
            <person name="Abouelleil A."/>
            <person name="Allen A.W."/>
            <person name="Alvarado L."/>
            <person name="Arachchi H.M."/>
            <person name="Berlin A.M."/>
            <person name="Chapman S.B."/>
            <person name="Gainer-Dewar J."/>
            <person name="Goldberg J."/>
            <person name="Griggs A."/>
            <person name="Gujja S."/>
            <person name="Hansen M."/>
            <person name="Howarth C."/>
            <person name="Imamovic A."/>
            <person name="Ireland A."/>
            <person name="Larimer J."/>
            <person name="McCowan C."/>
            <person name="Murphy C."/>
            <person name="Pearson M."/>
            <person name="Poon T.W."/>
            <person name="Priest M."/>
            <person name="Roberts A."/>
            <person name="Saif S."/>
            <person name="Shea T."/>
            <person name="Sisk P."/>
            <person name="Sykes S."/>
            <person name="Wortman J."/>
            <person name="Nusbaum C."/>
            <person name="Birren B."/>
        </authorList>
    </citation>
    <scope>NUCLEOTIDE SEQUENCE [LARGE SCALE GENOMIC DNA]</scope>
    <source>
        <strain evidence="7 8">3_1_6</strain>
    </source>
</reference>
<dbReference type="HOGENOM" id="CLU_642007_0_0_7"/>
<accession>E5Y9Q3</accession>
<reference evidence="7 8" key="1">
    <citation type="submission" date="2010-10" db="EMBL/GenBank/DDBJ databases">
        <authorList>
            <consortium name="The Broad Institute Genome Sequencing Platform"/>
            <person name="Ward D."/>
            <person name="Earl A."/>
            <person name="Feldgarden M."/>
            <person name="Young S.K."/>
            <person name="Gargeya S."/>
            <person name="Zeng Q."/>
            <person name="Alvarado L."/>
            <person name="Berlin A."/>
            <person name="Bochicchio J."/>
            <person name="Chapman S.B."/>
            <person name="Chen Z."/>
            <person name="Freedman E."/>
            <person name="Gellesch M."/>
            <person name="Goldberg J."/>
            <person name="Griggs A."/>
            <person name="Gujja S."/>
            <person name="Heilman E."/>
            <person name="Heiman D."/>
            <person name="Howarth C."/>
            <person name="Mehta T."/>
            <person name="Neiman D."/>
            <person name="Pearson M."/>
            <person name="Roberts A."/>
            <person name="Saif S."/>
            <person name="Shea T."/>
            <person name="Shenoy N."/>
            <person name="Sisk P."/>
            <person name="Stolte C."/>
            <person name="Sykes S."/>
            <person name="White J."/>
            <person name="Yandava C."/>
            <person name="Allen-Vercoe E."/>
            <person name="Sibley C."/>
            <person name="Ambrose C.E."/>
            <person name="Strauss J."/>
            <person name="Daigneault M."/>
            <person name="Haas B."/>
            <person name="Nusbaum C."/>
            <person name="Birren B."/>
        </authorList>
    </citation>
    <scope>NUCLEOTIDE SEQUENCE [LARGE SCALE GENOMIC DNA]</scope>
    <source>
        <strain evidence="7 8">3_1_6</strain>
    </source>
</reference>
<dbReference type="Gene3D" id="3.40.50.2300">
    <property type="match status" value="2"/>
</dbReference>
<name>E5Y9Q3_BILW3</name>
<dbReference type="PANTHER" id="PTHR30483:SF6">
    <property type="entry name" value="PERIPLASMIC BINDING PROTEIN OF ABC TRANSPORTER FOR NATURAL AMINO ACIDS"/>
    <property type="match status" value="1"/>
</dbReference>
<dbReference type="GeneID" id="78084779"/>
<protein>
    <recommendedName>
        <fullName evidence="6">Receptor ligand binding region domain-containing protein</fullName>
    </recommendedName>
</protein>
<evidence type="ECO:0000256" key="3">
    <source>
        <dbReference type="ARBA" id="ARBA00022989"/>
    </source>
</evidence>
<keyword evidence="3" id="KW-1133">Transmembrane helix</keyword>
<comment type="caution">
    <text evidence="7">The sequence shown here is derived from an EMBL/GenBank/DDBJ whole genome shotgun (WGS) entry which is preliminary data.</text>
</comment>
<keyword evidence="2" id="KW-0812">Transmembrane</keyword>
<dbReference type="GO" id="GO:0016020">
    <property type="term" value="C:membrane"/>
    <property type="evidence" value="ECO:0007669"/>
    <property type="project" value="UniProtKB-SubCell"/>
</dbReference>
<dbReference type="eggNOG" id="COG0683">
    <property type="taxonomic scope" value="Bacteria"/>
</dbReference>
<evidence type="ECO:0000259" key="6">
    <source>
        <dbReference type="Pfam" id="PF01094"/>
    </source>
</evidence>
<proteinExistence type="predicted"/>
<keyword evidence="4" id="KW-0472">Membrane</keyword>
<dbReference type="InterPro" id="IPR001828">
    <property type="entry name" value="ANF_lig-bd_rcpt"/>
</dbReference>
<dbReference type="SUPFAM" id="SSF53822">
    <property type="entry name" value="Periplasmic binding protein-like I"/>
    <property type="match status" value="1"/>
</dbReference>
<evidence type="ECO:0000313" key="7">
    <source>
        <dbReference type="EMBL" id="EFV43308.1"/>
    </source>
</evidence>
<keyword evidence="8" id="KW-1185">Reference proteome</keyword>
<dbReference type="Proteomes" id="UP000006034">
    <property type="component" value="Unassembled WGS sequence"/>
</dbReference>
<dbReference type="STRING" id="563192.HMPREF0179_02831"/>
<dbReference type="AlphaFoldDB" id="E5Y9Q3"/>
<evidence type="ECO:0000256" key="5">
    <source>
        <dbReference type="SAM" id="SignalP"/>
    </source>
</evidence>
<dbReference type="EMBL" id="ADCP02000001">
    <property type="protein sequence ID" value="EFV43308.1"/>
    <property type="molecule type" value="Genomic_DNA"/>
</dbReference>
<dbReference type="PRINTS" id="PR01176">
    <property type="entry name" value="GABABRECEPTR"/>
</dbReference>
<feature type="domain" description="Receptor ligand binding region" evidence="6">
    <location>
        <begin position="53"/>
        <end position="384"/>
    </location>
</feature>
<evidence type="ECO:0000256" key="2">
    <source>
        <dbReference type="ARBA" id="ARBA00022692"/>
    </source>
</evidence>
<organism evidence="7 8">
    <name type="scientific">Bilophila wadsworthia (strain 3_1_6)</name>
    <dbReference type="NCBI Taxonomy" id="563192"/>
    <lineage>
        <taxon>Bacteria</taxon>
        <taxon>Pseudomonadati</taxon>
        <taxon>Thermodesulfobacteriota</taxon>
        <taxon>Desulfovibrionia</taxon>
        <taxon>Desulfovibrionales</taxon>
        <taxon>Desulfovibrionaceae</taxon>
        <taxon>Bilophila</taxon>
    </lineage>
</organism>
<sequence>MNRSQKFLGITLMASLLCGFTPMQSEAKEYKIGGMYTYDYHDGRHADWGEYELHAAKMAIEDINASGMLGGNTLNMPPELVIDYHCWPEGAAEKARSLLKQNIVALTGVDCSGPAVLIAKEAEKFKTPVVSVGANAASLSSPTEFPYYYRNVTPSTKYEGYLLEVAKHYDIKEIALFHTTDAWGSGAAAVILNEAAKLGIEVKASYGYSRNTPVEEVQKRMAAVKELGIKSIFITMPTPDTVIAFRTLTNLGMNQPGYSLFAAEMTSADERPDAINGAFGYLAPMTKLVPSKALDEFAARFSKKIGKKVDMNSKAFFYGVLSYDHMMALGLAMKNVQDQKLEMNGDTLMASLRALSFDGLSGRQNLAPGTNDREIMAVEIMNCQGYKEDGKTVRFVPVGFVDSVTGKLTIEEDKILWPGKTSTPPNR</sequence>
<dbReference type="CDD" id="cd06268">
    <property type="entry name" value="PBP1_ABC_transporter_LIVBP-like"/>
    <property type="match status" value="1"/>
</dbReference>
<feature type="chain" id="PRO_5003200947" description="Receptor ligand binding region domain-containing protein" evidence="5">
    <location>
        <begin position="28"/>
        <end position="427"/>
    </location>
</feature>